<sequence>MEPLKASSAIMALIVASVFGCSENGAAPKVELKCDWPSDYKVDTTIVDQLGKIRAIPFRPNEIKYVVDVYGLSKRITTGSLLPCNLPKSAEIDGKQVKISGHLLTFRNINQVDLFGNPFELTSIEVIDK</sequence>
<keyword evidence="2" id="KW-1185">Reference proteome</keyword>
<dbReference type="PROSITE" id="PS51257">
    <property type="entry name" value="PROKAR_LIPOPROTEIN"/>
    <property type="match status" value="1"/>
</dbReference>
<name>A0A3P1CHT6_9BACT</name>
<gene>
    <name evidence="1" type="ORF">EHT87_19795</name>
</gene>
<dbReference type="Proteomes" id="UP000274271">
    <property type="component" value="Unassembled WGS sequence"/>
</dbReference>
<evidence type="ECO:0000313" key="2">
    <source>
        <dbReference type="Proteomes" id="UP000274271"/>
    </source>
</evidence>
<evidence type="ECO:0008006" key="3">
    <source>
        <dbReference type="Google" id="ProtNLM"/>
    </source>
</evidence>
<dbReference type="RefSeq" id="WP_124908397.1">
    <property type="nucleotide sequence ID" value="NZ_RQJP01000004.1"/>
</dbReference>
<accession>A0A3P1CHT6</accession>
<dbReference type="AlphaFoldDB" id="A0A3P1CHT6"/>
<comment type="caution">
    <text evidence="1">The sequence shown here is derived from an EMBL/GenBank/DDBJ whole genome shotgun (WGS) entry which is preliminary data.</text>
</comment>
<evidence type="ECO:0000313" key="1">
    <source>
        <dbReference type="EMBL" id="RRB12444.1"/>
    </source>
</evidence>
<dbReference type="EMBL" id="RQJP01000004">
    <property type="protein sequence ID" value="RRB12444.1"/>
    <property type="molecule type" value="Genomic_DNA"/>
</dbReference>
<proteinExistence type="predicted"/>
<reference evidence="1 2" key="1">
    <citation type="submission" date="2018-11" db="EMBL/GenBank/DDBJ databases">
        <authorList>
            <person name="Zhou Z."/>
            <person name="Wang G."/>
        </authorList>
    </citation>
    <scope>NUCLEOTIDE SEQUENCE [LARGE SCALE GENOMIC DNA]</scope>
    <source>
        <strain evidence="1 2">KCTC42998</strain>
    </source>
</reference>
<organism evidence="1 2">
    <name type="scientific">Larkinella knui</name>
    <dbReference type="NCBI Taxonomy" id="2025310"/>
    <lineage>
        <taxon>Bacteria</taxon>
        <taxon>Pseudomonadati</taxon>
        <taxon>Bacteroidota</taxon>
        <taxon>Cytophagia</taxon>
        <taxon>Cytophagales</taxon>
        <taxon>Spirosomataceae</taxon>
        <taxon>Larkinella</taxon>
    </lineage>
</organism>
<dbReference type="OrthoDB" id="958992at2"/>
<protein>
    <recommendedName>
        <fullName evidence="3">Lipoprotein</fullName>
    </recommendedName>
</protein>